<evidence type="ECO:0000313" key="3">
    <source>
        <dbReference type="Proteomes" id="UP000263377"/>
    </source>
</evidence>
<dbReference type="PANTHER" id="PTHR42924:SF3">
    <property type="entry name" value="POLYMERASE_HISTIDINOL PHOSPHATASE N-TERMINAL DOMAIN-CONTAINING PROTEIN"/>
    <property type="match status" value="1"/>
</dbReference>
<dbReference type="GO" id="GO:0035312">
    <property type="term" value="F:5'-3' DNA exonuclease activity"/>
    <property type="evidence" value="ECO:0007669"/>
    <property type="project" value="TreeGrafter"/>
</dbReference>
<dbReference type="InterPro" id="IPR004013">
    <property type="entry name" value="PHP_dom"/>
</dbReference>
<reference evidence="2 3" key="1">
    <citation type="submission" date="2018-08" db="EMBL/GenBank/DDBJ databases">
        <title>Diversity &amp; Physiological Properties of Lignin-Decomposing Actinobacteria from Soil.</title>
        <authorList>
            <person name="Roh S.G."/>
            <person name="Kim S.B."/>
        </authorList>
    </citation>
    <scope>NUCLEOTIDE SEQUENCE [LARGE SCALE GENOMIC DNA]</scope>
    <source>
        <strain evidence="2 3">MMS17-GH009</strain>
    </source>
</reference>
<evidence type="ECO:0000259" key="1">
    <source>
        <dbReference type="SMART" id="SM00481"/>
    </source>
</evidence>
<name>A0A372ZHW4_9ACTN</name>
<keyword evidence="3" id="KW-1185">Reference proteome</keyword>
<dbReference type="InterPro" id="IPR016195">
    <property type="entry name" value="Pol/histidinol_Pase-like"/>
</dbReference>
<dbReference type="Gene3D" id="1.10.150.650">
    <property type="match status" value="1"/>
</dbReference>
<gene>
    <name evidence="2" type="ORF">DR950_39390</name>
</gene>
<dbReference type="Proteomes" id="UP000263377">
    <property type="component" value="Unassembled WGS sequence"/>
</dbReference>
<dbReference type="AlphaFoldDB" id="A0A372ZHW4"/>
<protein>
    <submittedName>
        <fullName evidence="2">PHP domain-containing protein</fullName>
    </submittedName>
</protein>
<organism evidence="2 3">
    <name type="scientific">Kitasatospora xanthocidica</name>
    <dbReference type="NCBI Taxonomy" id="83382"/>
    <lineage>
        <taxon>Bacteria</taxon>
        <taxon>Bacillati</taxon>
        <taxon>Actinomycetota</taxon>
        <taxon>Actinomycetes</taxon>
        <taxon>Kitasatosporales</taxon>
        <taxon>Streptomycetaceae</taxon>
        <taxon>Kitasatospora</taxon>
    </lineage>
</organism>
<dbReference type="RefSeq" id="WP_117492788.1">
    <property type="nucleotide sequence ID" value="NZ_QVIG01000003.1"/>
</dbReference>
<dbReference type="InterPro" id="IPR003141">
    <property type="entry name" value="Pol/His_phosphatase_N"/>
</dbReference>
<dbReference type="Pfam" id="PF02811">
    <property type="entry name" value="PHP"/>
    <property type="match status" value="1"/>
</dbReference>
<dbReference type="SUPFAM" id="SSF89550">
    <property type="entry name" value="PHP domain-like"/>
    <property type="match status" value="1"/>
</dbReference>
<feature type="domain" description="Polymerase/histidinol phosphatase N-terminal" evidence="1">
    <location>
        <begin position="11"/>
        <end position="76"/>
    </location>
</feature>
<sequence>MSADLLRPATVDLHLHSRASDGDHTPEELARRAASAGVTVAACTDHDTLASADAFRTAFEALGGRCVTGCEVTTSWLGRETHLLVYGTLDPDFVRRVRRVHDDHLACLRQRVEAARDIGVPVSWEETEALVGADRIPYFGEILRLVQRKAAADERFAHYTPDTLLDLQRDWFEEGRPLYVPDPERPSLPEVIGWARAARGVPVLAHPARLLGQVPESADALPGLRDAGLAGLEAWTTWHSPAEVRTVLDLCSRLGLVPTQGSDFHGTRIKPWATGPGLVPDGGASDPQALVDVLLAA</sequence>
<accession>A0A372ZHW4</accession>
<dbReference type="GO" id="GO:0004534">
    <property type="term" value="F:5'-3' RNA exonuclease activity"/>
    <property type="evidence" value="ECO:0007669"/>
    <property type="project" value="TreeGrafter"/>
</dbReference>
<comment type="caution">
    <text evidence="2">The sequence shown here is derived from an EMBL/GenBank/DDBJ whole genome shotgun (WGS) entry which is preliminary data.</text>
</comment>
<dbReference type="InterPro" id="IPR052018">
    <property type="entry name" value="PHP_domain"/>
</dbReference>
<dbReference type="SMART" id="SM00481">
    <property type="entry name" value="POLIIIAc"/>
    <property type="match status" value="1"/>
</dbReference>
<dbReference type="PANTHER" id="PTHR42924">
    <property type="entry name" value="EXONUCLEASE"/>
    <property type="match status" value="1"/>
</dbReference>
<dbReference type="CDD" id="cd07438">
    <property type="entry name" value="PHP_HisPPase_AMP"/>
    <property type="match status" value="1"/>
</dbReference>
<evidence type="ECO:0000313" key="2">
    <source>
        <dbReference type="EMBL" id="RGD55439.1"/>
    </source>
</evidence>
<dbReference type="Gene3D" id="3.20.20.140">
    <property type="entry name" value="Metal-dependent hydrolases"/>
    <property type="match status" value="1"/>
</dbReference>
<dbReference type="EMBL" id="QVIG01000003">
    <property type="protein sequence ID" value="RGD55439.1"/>
    <property type="molecule type" value="Genomic_DNA"/>
</dbReference>
<proteinExistence type="predicted"/>